<dbReference type="AlphaFoldDB" id="A0A6G7GUI5"/>
<accession>A0A6G7GUI5</accession>
<reference evidence="1 2" key="1">
    <citation type="submission" date="2020-02" db="EMBL/GenBank/DDBJ databases">
        <title>Newly sequenced genome of strain CSTR1 showed variability in Candidatus Kuenenia stuttgartiensis genomes.</title>
        <authorList>
            <person name="Ding C."/>
            <person name="Adrian L."/>
        </authorList>
    </citation>
    <scope>NUCLEOTIDE SEQUENCE [LARGE SCALE GENOMIC DNA]</scope>
    <source>
        <strain evidence="1 2">CSTR1</strain>
    </source>
</reference>
<protein>
    <submittedName>
        <fullName evidence="1">Uncharacterized protein</fullName>
    </submittedName>
</protein>
<name>A0A6G7GUI5_KUEST</name>
<evidence type="ECO:0000313" key="1">
    <source>
        <dbReference type="EMBL" id="QII13236.1"/>
    </source>
</evidence>
<organism evidence="1 2">
    <name type="scientific">Kuenenia stuttgartiensis</name>
    <dbReference type="NCBI Taxonomy" id="174633"/>
    <lineage>
        <taxon>Bacteria</taxon>
        <taxon>Pseudomonadati</taxon>
        <taxon>Planctomycetota</taxon>
        <taxon>Candidatus Brocadiia</taxon>
        <taxon>Candidatus Brocadiales</taxon>
        <taxon>Candidatus Brocadiaceae</taxon>
        <taxon>Candidatus Kuenenia</taxon>
    </lineage>
</organism>
<evidence type="ECO:0000313" key="2">
    <source>
        <dbReference type="Proteomes" id="UP000501926"/>
    </source>
</evidence>
<sequence length="47" mass="5294">MFTARCRGEAFACLSMNACMPVIANASPLWFQKTKVLPIYTNLEIQN</sequence>
<gene>
    <name evidence="1" type="ORF">KsCSTR_38570</name>
</gene>
<dbReference type="Proteomes" id="UP000501926">
    <property type="component" value="Chromosome"/>
</dbReference>
<proteinExistence type="predicted"/>
<dbReference type="EMBL" id="CP049055">
    <property type="protein sequence ID" value="QII13236.1"/>
    <property type="molecule type" value="Genomic_DNA"/>
</dbReference>